<sequence length="362" mass="41011">MHRLLAFGLQALQRLIPRRKKRTYCKAPVGIQVYRHKDQVVAEDVNLASPPPQRAMAPLEQLGIEEGVEGTAGPCVAQIGGERERERLTSSLSQASPIKVSMSFLEMERWKPSTSTRSTLVMRTSSTNCSISGLNSAPTDRLPILEAAVSHKIPEPKELTCRDSLTATSALCPEKAQHRSDDQPMLMGRFICSSHLLVNWTMGRAVRRGRSKMQRAVRVMTRKNGVEQHALDVVQNLKYRTLVDGMEGDKKYIDNGCYGVYKVTLKEFQGLQTLVDRMEGDKKYIDYGVYKTLVDGMEGDKKYIDNGCYGVNKGPPDGTMEGYRWPWRTRGKFAPQKIESQWVHTTITVKKMENNLFWIRKR</sequence>
<proteinExistence type="predicted"/>
<protein>
    <submittedName>
        <fullName evidence="1">Uncharacterized protein</fullName>
    </submittedName>
</protein>
<gene>
    <name evidence="1" type="ORF">LAZ67_14001214</name>
</gene>
<evidence type="ECO:0000313" key="1">
    <source>
        <dbReference type="EMBL" id="UYV76571.1"/>
    </source>
</evidence>
<accession>A0ABY6L5Y3</accession>
<reference evidence="1 2" key="1">
    <citation type="submission" date="2022-01" db="EMBL/GenBank/DDBJ databases">
        <title>A chromosomal length assembly of Cordylochernes scorpioides.</title>
        <authorList>
            <person name="Zeh D."/>
            <person name="Zeh J."/>
        </authorList>
    </citation>
    <scope>NUCLEOTIDE SEQUENCE [LARGE SCALE GENOMIC DNA]</scope>
    <source>
        <strain evidence="1">IN4F17</strain>
        <tissue evidence="1">Whole Body</tissue>
    </source>
</reference>
<dbReference type="Proteomes" id="UP001235939">
    <property type="component" value="Chromosome 14"/>
</dbReference>
<name>A0ABY6L5Y3_9ARAC</name>
<organism evidence="1 2">
    <name type="scientific">Cordylochernes scorpioides</name>
    <dbReference type="NCBI Taxonomy" id="51811"/>
    <lineage>
        <taxon>Eukaryota</taxon>
        <taxon>Metazoa</taxon>
        <taxon>Ecdysozoa</taxon>
        <taxon>Arthropoda</taxon>
        <taxon>Chelicerata</taxon>
        <taxon>Arachnida</taxon>
        <taxon>Pseudoscorpiones</taxon>
        <taxon>Cheliferoidea</taxon>
        <taxon>Chernetidae</taxon>
        <taxon>Cordylochernes</taxon>
    </lineage>
</organism>
<dbReference type="EMBL" id="CP092876">
    <property type="protein sequence ID" value="UYV76571.1"/>
    <property type="molecule type" value="Genomic_DNA"/>
</dbReference>
<keyword evidence="2" id="KW-1185">Reference proteome</keyword>
<evidence type="ECO:0000313" key="2">
    <source>
        <dbReference type="Proteomes" id="UP001235939"/>
    </source>
</evidence>